<dbReference type="Proteomes" id="UP000799766">
    <property type="component" value="Unassembled WGS sequence"/>
</dbReference>
<gene>
    <name evidence="1" type="ORF">BDY21DRAFT_168392</name>
</gene>
<sequence>MKKAYLYQGWRYPDTDPRWVCLHTRTGKAPFAHARRALSIGAPSRARKRRTVSFAYGFCAPRPTVKQRTSCIAPLRRVFYVRTYLGNSPGLHGIRAMCSGGFAADGRARGLAGLQRRPRERVPADTSNFVHYMPPEDSLVPAGRPSTHIGSKFCRPGLCATRLHKPEGGTKHHTDSHEDVTACTRADTVLSFASGSVSAAFAVEFPDLLGKRPGDTRACGAPLAYFHLLCNGRPVDLERRHGCFAVENLVESLVPRRTTPKLYNYLGKQRMSVRVSATQTKPLVRLLGFVRVIHLSV</sequence>
<organism evidence="1 2">
    <name type="scientific">Lineolata rhizophorae</name>
    <dbReference type="NCBI Taxonomy" id="578093"/>
    <lineage>
        <taxon>Eukaryota</taxon>
        <taxon>Fungi</taxon>
        <taxon>Dikarya</taxon>
        <taxon>Ascomycota</taxon>
        <taxon>Pezizomycotina</taxon>
        <taxon>Dothideomycetes</taxon>
        <taxon>Dothideomycetes incertae sedis</taxon>
        <taxon>Lineolatales</taxon>
        <taxon>Lineolataceae</taxon>
        <taxon>Lineolata</taxon>
    </lineage>
</organism>
<dbReference type="AlphaFoldDB" id="A0A6A6P9M6"/>
<evidence type="ECO:0000313" key="1">
    <source>
        <dbReference type="EMBL" id="KAF2460596.1"/>
    </source>
</evidence>
<protein>
    <submittedName>
        <fullName evidence="1">Uncharacterized protein</fullName>
    </submittedName>
</protein>
<keyword evidence="2" id="KW-1185">Reference proteome</keyword>
<reference evidence="1" key="1">
    <citation type="journal article" date="2020" name="Stud. Mycol.">
        <title>101 Dothideomycetes genomes: a test case for predicting lifestyles and emergence of pathogens.</title>
        <authorList>
            <person name="Haridas S."/>
            <person name="Albert R."/>
            <person name="Binder M."/>
            <person name="Bloem J."/>
            <person name="Labutti K."/>
            <person name="Salamov A."/>
            <person name="Andreopoulos B."/>
            <person name="Baker S."/>
            <person name="Barry K."/>
            <person name="Bills G."/>
            <person name="Bluhm B."/>
            <person name="Cannon C."/>
            <person name="Castanera R."/>
            <person name="Culley D."/>
            <person name="Daum C."/>
            <person name="Ezra D."/>
            <person name="Gonzalez J."/>
            <person name="Henrissat B."/>
            <person name="Kuo A."/>
            <person name="Liang C."/>
            <person name="Lipzen A."/>
            <person name="Lutzoni F."/>
            <person name="Magnuson J."/>
            <person name="Mondo S."/>
            <person name="Nolan M."/>
            <person name="Ohm R."/>
            <person name="Pangilinan J."/>
            <person name="Park H.-J."/>
            <person name="Ramirez L."/>
            <person name="Alfaro M."/>
            <person name="Sun H."/>
            <person name="Tritt A."/>
            <person name="Yoshinaga Y."/>
            <person name="Zwiers L.-H."/>
            <person name="Turgeon B."/>
            <person name="Goodwin S."/>
            <person name="Spatafora J."/>
            <person name="Crous P."/>
            <person name="Grigoriev I."/>
        </authorList>
    </citation>
    <scope>NUCLEOTIDE SEQUENCE</scope>
    <source>
        <strain evidence="1">ATCC 16933</strain>
    </source>
</reference>
<proteinExistence type="predicted"/>
<accession>A0A6A6P9M6</accession>
<dbReference type="EMBL" id="MU001673">
    <property type="protein sequence ID" value="KAF2460596.1"/>
    <property type="molecule type" value="Genomic_DNA"/>
</dbReference>
<name>A0A6A6P9M6_9PEZI</name>
<evidence type="ECO:0000313" key="2">
    <source>
        <dbReference type="Proteomes" id="UP000799766"/>
    </source>
</evidence>